<evidence type="ECO:0000313" key="2">
    <source>
        <dbReference type="EMBL" id="CAG8810384.1"/>
    </source>
</evidence>
<evidence type="ECO:0000256" key="1">
    <source>
        <dbReference type="SAM" id="MobiDB-lite"/>
    </source>
</evidence>
<dbReference type="EMBL" id="CAJVQB010027333">
    <property type="protein sequence ID" value="CAG8810384.1"/>
    <property type="molecule type" value="Genomic_DNA"/>
</dbReference>
<feature type="region of interest" description="Disordered" evidence="1">
    <location>
        <begin position="29"/>
        <end position="65"/>
    </location>
</feature>
<dbReference type="Proteomes" id="UP000789901">
    <property type="component" value="Unassembled WGS sequence"/>
</dbReference>
<sequence>MNATTPLPRENSDSLSKVQKKWIALLEDKFQQETEDDKDNKDNKNEKLEHRRIGETYPANNNNLK</sequence>
<name>A0ABN7W0T8_GIGMA</name>
<organism evidence="2 3">
    <name type="scientific">Gigaspora margarita</name>
    <dbReference type="NCBI Taxonomy" id="4874"/>
    <lineage>
        <taxon>Eukaryota</taxon>
        <taxon>Fungi</taxon>
        <taxon>Fungi incertae sedis</taxon>
        <taxon>Mucoromycota</taxon>
        <taxon>Glomeromycotina</taxon>
        <taxon>Glomeromycetes</taxon>
        <taxon>Diversisporales</taxon>
        <taxon>Gigasporaceae</taxon>
        <taxon>Gigaspora</taxon>
    </lineage>
</organism>
<accession>A0ABN7W0T8</accession>
<gene>
    <name evidence="2" type="ORF">GMARGA_LOCUS25081</name>
</gene>
<reference evidence="2 3" key="1">
    <citation type="submission" date="2021-06" db="EMBL/GenBank/DDBJ databases">
        <authorList>
            <person name="Kallberg Y."/>
            <person name="Tangrot J."/>
            <person name="Rosling A."/>
        </authorList>
    </citation>
    <scope>NUCLEOTIDE SEQUENCE [LARGE SCALE GENOMIC DNA]</scope>
    <source>
        <strain evidence="2 3">120-4 pot B 10/14</strain>
    </source>
</reference>
<evidence type="ECO:0000313" key="3">
    <source>
        <dbReference type="Proteomes" id="UP000789901"/>
    </source>
</evidence>
<protein>
    <submittedName>
        <fullName evidence="2">20754_t:CDS:1</fullName>
    </submittedName>
</protein>
<feature type="compositionally biased region" description="Basic and acidic residues" evidence="1">
    <location>
        <begin position="29"/>
        <end position="54"/>
    </location>
</feature>
<proteinExistence type="predicted"/>
<comment type="caution">
    <text evidence="2">The sequence shown here is derived from an EMBL/GenBank/DDBJ whole genome shotgun (WGS) entry which is preliminary data.</text>
</comment>
<keyword evidence="3" id="KW-1185">Reference proteome</keyword>